<keyword evidence="3" id="KW-1185">Reference proteome</keyword>
<evidence type="ECO:0000313" key="2">
    <source>
        <dbReference type="EMBL" id="KAF7312286.1"/>
    </source>
</evidence>
<feature type="region of interest" description="Disordered" evidence="1">
    <location>
        <begin position="1"/>
        <end position="62"/>
    </location>
</feature>
<dbReference type="AlphaFoldDB" id="A0A8H6WDA3"/>
<name>A0A8H6WDA3_9AGAR</name>
<protein>
    <submittedName>
        <fullName evidence="2">Uncharacterized protein</fullName>
    </submittedName>
</protein>
<sequence length="313" mass="33981">MNNPYSPAGSDFVANNPFAPAQSRYPDISSQSPLPNPQYTQWMGSPSAQSPMGFQSQPQFQQQGQPFQQQHFGMMSPGVQPSTSGFQPTSAFGQQLAAGQMSGSSYGYLQGQTPQSVSPAYNPVQNQLNSPGYVAQFDPYGQLGQLDTYASAQPPPQLQPSNSSSLIATSPTATTSVSPTGQLHPREFIKVNKAGVEAWDAGTWKQLLVTFDGLKDAWEARRKDILGNVAQLRQQLAYATYYAPGQLQQEITRLQAMAKDAESNHDSVAASSFQMHEVFANYRQASDMASKSRVREASNAALTSLPDWPPVAY</sequence>
<comment type="caution">
    <text evidence="2">The sequence shown here is derived from an EMBL/GenBank/DDBJ whole genome shotgun (WGS) entry which is preliminary data.</text>
</comment>
<dbReference type="OrthoDB" id="3253876at2759"/>
<proteinExistence type="predicted"/>
<feature type="region of interest" description="Disordered" evidence="1">
    <location>
        <begin position="146"/>
        <end position="181"/>
    </location>
</feature>
<reference evidence="2" key="1">
    <citation type="submission" date="2020-05" db="EMBL/GenBank/DDBJ databases">
        <title>Mycena genomes resolve the evolution of fungal bioluminescence.</title>
        <authorList>
            <person name="Tsai I.J."/>
        </authorList>
    </citation>
    <scope>NUCLEOTIDE SEQUENCE</scope>
    <source>
        <strain evidence="2">171206Taipei</strain>
    </source>
</reference>
<dbReference type="Proteomes" id="UP000636479">
    <property type="component" value="Unassembled WGS sequence"/>
</dbReference>
<feature type="compositionally biased region" description="Low complexity" evidence="1">
    <location>
        <begin position="49"/>
        <end position="62"/>
    </location>
</feature>
<feature type="compositionally biased region" description="Polar residues" evidence="1">
    <location>
        <begin position="28"/>
        <end position="48"/>
    </location>
</feature>
<dbReference type="RefSeq" id="XP_037224394.1">
    <property type="nucleotide sequence ID" value="XM_037359299.1"/>
</dbReference>
<feature type="compositionally biased region" description="Low complexity" evidence="1">
    <location>
        <begin position="159"/>
        <end position="180"/>
    </location>
</feature>
<evidence type="ECO:0000256" key="1">
    <source>
        <dbReference type="SAM" id="MobiDB-lite"/>
    </source>
</evidence>
<organism evidence="2 3">
    <name type="scientific">Mycena indigotica</name>
    <dbReference type="NCBI Taxonomy" id="2126181"/>
    <lineage>
        <taxon>Eukaryota</taxon>
        <taxon>Fungi</taxon>
        <taxon>Dikarya</taxon>
        <taxon>Basidiomycota</taxon>
        <taxon>Agaricomycotina</taxon>
        <taxon>Agaricomycetes</taxon>
        <taxon>Agaricomycetidae</taxon>
        <taxon>Agaricales</taxon>
        <taxon>Marasmiineae</taxon>
        <taxon>Mycenaceae</taxon>
        <taxon>Mycena</taxon>
    </lineage>
</organism>
<dbReference type="EMBL" id="JACAZF010000002">
    <property type="protein sequence ID" value="KAF7312286.1"/>
    <property type="molecule type" value="Genomic_DNA"/>
</dbReference>
<accession>A0A8H6WDA3</accession>
<gene>
    <name evidence="2" type="ORF">MIND_00241600</name>
</gene>
<evidence type="ECO:0000313" key="3">
    <source>
        <dbReference type="Proteomes" id="UP000636479"/>
    </source>
</evidence>
<dbReference type="GeneID" id="59341815"/>